<evidence type="ECO:0000256" key="2">
    <source>
        <dbReference type="ARBA" id="ARBA00022801"/>
    </source>
</evidence>
<dbReference type="InterPro" id="IPR004193">
    <property type="entry name" value="Glyco_hydro_13_N"/>
</dbReference>
<evidence type="ECO:0000259" key="6">
    <source>
        <dbReference type="Pfam" id="PF02922"/>
    </source>
</evidence>
<reference evidence="7 8" key="1">
    <citation type="journal article" date="2018" name="Front. Microbiol.">
        <title>Discovery of Phloeophagus Beetles as a Source of Pseudomonas Strains That Produce Potentially New Bioactive Substances and Description of Pseudomonas bohemica sp. nov.</title>
        <authorList>
            <person name="Saati-Santamaria Z."/>
            <person name="Lopez-Mondejar R."/>
            <person name="Jimenez-Gomez A."/>
            <person name="Diez-Mendez A."/>
            <person name="Vetrovsky T."/>
            <person name="Igual J.M."/>
            <person name="Velazquez E."/>
            <person name="Kolarik M."/>
            <person name="Rivas R."/>
            <person name="Garcia-Fraile P."/>
        </authorList>
    </citation>
    <scope>NUCLEOTIDE SEQUENCE [LARGE SCALE GENOMIC DNA]</scope>
    <source>
        <strain evidence="7 8">A2-NA12</strain>
    </source>
</reference>
<dbReference type="Pfam" id="PF02922">
    <property type="entry name" value="CBM_48"/>
    <property type="match status" value="1"/>
</dbReference>
<dbReference type="Gene3D" id="2.60.40.10">
    <property type="entry name" value="Immunoglobulins"/>
    <property type="match status" value="1"/>
</dbReference>
<evidence type="ECO:0000256" key="4">
    <source>
        <dbReference type="SAM" id="MobiDB-lite"/>
    </source>
</evidence>
<dbReference type="Gene3D" id="3.20.20.80">
    <property type="entry name" value="Glycosidases"/>
    <property type="match status" value="1"/>
</dbReference>
<evidence type="ECO:0000256" key="1">
    <source>
        <dbReference type="ARBA" id="ARBA00008061"/>
    </source>
</evidence>
<name>A0A3L8D2Z0_9PSED</name>
<comment type="similarity">
    <text evidence="1">Belongs to the glycosyl hydrolase 13 family.</text>
</comment>
<feature type="non-terminal residue" evidence="7">
    <location>
        <position position="408"/>
    </location>
</feature>
<feature type="compositionally biased region" description="Basic and acidic residues" evidence="4">
    <location>
        <begin position="7"/>
        <end position="20"/>
    </location>
</feature>
<accession>A0A3L8D2Z0</accession>
<dbReference type="Pfam" id="PF00128">
    <property type="entry name" value="Alpha-amylase"/>
    <property type="match status" value="1"/>
</dbReference>
<dbReference type="EMBL" id="PEGA01000001">
    <property type="protein sequence ID" value="RLU14609.1"/>
    <property type="molecule type" value="Genomic_DNA"/>
</dbReference>
<dbReference type="RefSeq" id="WP_121730906.1">
    <property type="nucleotide sequence ID" value="NZ_PEGA01000001.1"/>
</dbReference>
<dbReference type="GO" id="GO:0004135">
    <property type="term" value="F:amylo-alpha-1,6-glucosidase activity"/>
    <property type="evidence" value="ECO:0007669"/>
    <property type="project" value="InterPro"/>
</dbReference>
<dbReference type="InterPro" id="IPR011837">
    <property type="entry name" value="Glycogen_debranch_GlgX"/>
</dbReference>
<feature type="region of interest" description="Disordered" evidence="4">
    <location>
        <begin position="1"/>
        <end position="20"/>
    </location>
</feature>
<dbReference type="GO" id="GO:0005980">
    <property type="term" value="P:glycogen catabolic process"/>
    <property type="evidence" value="ECO:0007669"/>
    <property type="project" value="InterPro"/>
</dbReference>
<evidence type="ECO:0000259" key="5">
    <source>
        <dbReference type="Pfam" id="PF00128"/>
    </source>
</evidence>
<dbReference type="InterPro" id="IPR014756">
    <property type="entry name" value="Ig_E-set"/>
</dbReference>
<feature type="domain" description="Glycosyl hydrolase family 13 catalytic" evidence="5">
    <location>
        <begin position="197"/>
        <end position="292"/>
    </location>
</feature>
<dbReference type="Proteomes" id="UP000282672">
    <property type="component" value="Unassembled WGS sequence"/>
</dbReference>
<protein>
    <submittedName>
        <fullName evidence="7">Glycogen debranching enzyme GlgX</fullName>
    </submittedName>
</protein>
<organism evidence="7 8">
    <name type="scientific">Pseudomonas prosekii</name>
    <dbReference type="NCBI Taxonomy" id="1148509"/>
    <lineage>
        <taxon>Bacteria</taxon>
        <taxon>Pseudomonadati</taxon>
        <taxon>Pseudomonadota</taxon>
        <taxon>Gammaproteobacteria</taxon>
        <taxon>Pseudomonadales</taxon>
        <taxon>Pseudomonadaceae</taxon>
        <taxon>Pseudomonas</taxon>
    </lineage>
</organism>
<dbReference type="InterPro" id="IPR044505">
    <property type="entry name" value="GlgX_Isoamylase_N_E_set"/>
</dbReference>
<dbReference type="InterPro" id="IPR017853">
    <property type="entry name" value="GH"/>
</dbReference>
<dbReference type="SUPFAM" id="SSF51445">
    <property type="entry name" value="(Trans)glycosidases"/>
    <property type="match status" value="1"/>
</dbReference>
<gene>
    <name evidence="7" type="primary">glgX</name>
    <name evidence="7" type="ORF">CS076_01890</name>
</gene>
<comment type="caution">
    <text evidence="7">The sequence shown here is derived from an EMBL/GenBank/DDBJ whole genome shotgun (WGS) entry which is preliminary data.</text>
</comment>
<feature type="domain" description="Glycoside hydrolase family 13 N-terminal" evidence="6">
    <location>
        <begin position="25"/>
        <end position="113"/>
    </location>
</feature>
<keyword evidence="3" id="KW-0326">Glycosidase</keyword>
<evidence type="ECO:0000313" key="8">
    <source>
        <dbReference type="Proteomes" id="UP000282672"/>
    </source>
</evidence>
<dbReference type="CDD" id="cd02856">
    <property type="entry name" value="E_set_GDE_Isoamylase_N"/>
    <property type="match status" value="1"/>
</dbReference>
<dbReference type="SUPFAM" id="SSF81296">
    <property type="entry name" value="E set domains"/>
    <property type="match status" value="1"/>
</dbReference>
<dbReference type="AlphaFoldDB" id="A0A3L8D2Z0"/>
<evidence type="ECO:0000313" key="7">
    <source>
        <dbReference type="EMBL" id="RLU14609.1"/>
    </source>
</evidence>
<dbReference type="PANTHER" id="PTHR43002">
    <property type="entry name" value="GLYCOGEN DEBRANCHING ENZYME"/>
    <property type="match status" value="1"/>
</dbReference>
<evidence type="ECO:0000256" key="3">
    <source>
        <dbReference type="ARBA" id="ARBA00023295"/>
    </source>
</evidence>
<dbReference type="NCBIfam" id="TIGR02100">
    <property type="entry name" value="glgX_debranch"/>
    <property type="match status" value="1"/>
</dbReference>
<dbReference type="InterPro" id="IPR013783">
    <property type="entry name" value="Ig-like_fold"/>
</dbReference>
<dbReference type="InterPro" id="IPR006047">
    <property type="entry name" value="GH13_cat_dom"/>
</dbReference>
<keyword evidence="2" id="KW-0378">Hydrolase</keyword>
<sequence length="408" mass="46124">MTSPKNDAPETRTEPSRIREGLPFPLGATWDGLGVNFALFSANATKVELCIFDDSGEVELERIELPEYTDEIYHGYLPDAHPGLIYGYRVYGPYDPANGHRFNHNKLLIDPYAKQLVGELKWSEALFGYTIGHKDADLSFDERDSAPFVPKCKVIDPAHTWGNDQRVSVPWDKTIIYETHVRGISMRHPAVPENVRGTFAGLMVDEVIEHIRKLGVSSVELLPIHAFVNDQHLLQKGMTNYWGYNSIAFFAPDPRYIASGKIAEFKEMVAHLHEANLEVILDVVYNHTAEGNEQGPTLSMRGIDNASYYRLMPDDKRYYINDSGTGNTLDLSHPCVLQMVTDSLRYWATEMHVDGFRFDLATILGRYHDGFDERHSFLVACRQDPVLRQVKMIAEPWDCGPGGYQVGG</sequence>
<proteinExistence type="inferred from homology"/>